<evidence type="ECO:0000313" key="2">
    <source>
        <dbReference type="EMBL" id="MEQ6357325.1"/>
    </source>
</evidence>
<keyword evidence="3" id="KW-1185">Reference proteome</keyword>
<protein>
    <submittedName>
        <fullName evidence="2">DUF3883 domain-containing protein</fullName>
    </submittedName>
</protein>
<name>A0ABV1MXT2_9BACI</name>
<accession>A0ABV1MXT2</accession>
<dbReference type="Proteomes" id="UP001478862">
    <property type="component" value="Unassembled WGS sequence"/>
</dbReference>
<dbReference type="RefSeq" id="WP_349661688.1">
    <property type="nucleotide sequence ID" value="NZ_JBEGDG010000024.1"/>
</dbReference>
<dbReference type="Pfam" id="PF13020">
    <property type="entry name" value="NOV_C"/>
    <property type="match status" value="1"/>
</dbReference>
<organism evidence="2 3">
    <name type="scientific">Lysinibacillus zambalensis</name>
    <dbReference type="NCBI Taxonomy" id="3160866"/>
    <lineage>
        <taxon>Bacteria</taxon>
        <taxon>Bacillati</taxon>
        <taxon>Bacillota</taxon>
        <taxon>Bacilli</taxon>
        <taxon>Bacillales</taxon>
        <taxon>Bacillaceae</taxon>
        <taxon>Lysinibacillus</taxon>
    </lineage>
</organism>
<comment type="caution">
    <text evidence="2">The sequence shown here is derived from an EMBL/GenBank/DDBJ whole genome shotgun (WGS) entry which is preliminary data.</text>
</comment>
<feature type="domain" description="Protein NO VEIN C-terminal" evidence="1">
    <location>
        <begin position="130"/>
        <end position="209"/>
    </location>
</feature>
<sequence length="248" mass="28386">MDKREKLLITAFYLAKFDRVAYANLGYSKINQAHEEIGRKLGYKRNSVKNRRDDFDPLFGHRAGWHQVELSKSNLKIVNAFDHLSEEALRAVVLDLLDEASSRAVLLLSENVPKQTSTYTTRGITGKKAEAIFIDWFAKYYPHDILVDTRDLGCGYDFEVENSDRVFEVKGLSGDNGGVLFTDKEWAIAAEKQEDYHLVLVKECFSNDPIVEVYSNPHRRFIPKKQITTVINVNWGISSSDLNYTEID</sequence>
<reference evidence="2 3" key="1">
    <citation type="submission" date="2024-06" db="EMBL/GenBank/DDBJ databases">
        <title>Lysinibacillus zambalefons sp. nov., a Novel Firmicute Isolated from the Poon Bato Zambales Hyperalkaline Spring.</title>
        <authorList>
            <person name="Aja J.A."/>
            <person name="Lazaro J.E.H."/>
            <person name="Llorin L.D."/>
            <person name="Lim K.R."/>
            <person name="Teodosio J."/>
            <person name="Dalisay D.S."/>
        </authorList>
    </citation>
    <scope>NUCLEOTIDE SEQUENCE [LARGE SCALE GENOMIC DNA]</scope>
    <source>
        <strain evidence="2 3">M3</strain>
    </source>
</reference>
<dbReference type="EMBL" id="JBEGDG010000024">
    <property type="protein sequence ID" value="MEQ6357325.1"/>
    <property type="molecule type" value="Genomic_DNA"/>
</dbReference>
<dbReference type="InterPro" id="IPR024975">
    <property type="entry name" value="NOV_C"/>
</dbReference>
<evidence type="ECO:0000259" key="1">
    <source>
        <dbReference type="Pfam" id="PF13020"/>
    </source>
</evidence>
<proteinExistence type="predicted"/>
<gene>
    <name evidence="2" type="ORF">ABNX05_22170</name>
</gene>
<evidence type="ECO:0000313" key="3">
    <source>
        <dbReference type="Proteomes" id="UP001478862"/>
    </source>
</evidence>